<dbReference type="RefSeq" id="WP_062599729.1">
    <property type="nucleotide sequence ID" value="NZ_QDFR01000011.1"/>
</dbReference>
<dbReference type="EMBL" id="QDFR01000011">
    <property type="protein sequence ID" value="PVE50458.1"/>
    <property type="molecule type" value="Genomic_DNA"/>
</dbReference>
<dbReference type="SUPFAM" id="SSF54427">
    <property type="entry name" value="NTF2-like"/>
    <property type="match status" value="1"/>
</dbReference>
<dbReference type="Proteomes" id="UP000244335">
    <property type="component" value="Unassembled WGS sequence"/>
</dbReference>
<protein>
    <submittedName>
        <fullName evidence="1">DUF4440 domain-containing protein</fullName>
    </submittedName>
</protein>
<dbReference type="InterPro" id="IPR032710">
    <property type="entry name" value="NTF2-like_dom_sf"/>
</dbReference>
<sequence length="140" mass="15671">MTTERDNPDLHAAINELVGRFYAAFDNRSGRVINVRGLREMFLPEAVIVRANAAEVETMNVDAFIVPRERMLSDGSLIDFHEWETSATTQVLRGIACRHSTYAKSGIFSGEPYDGSGAKLIQLVRTQNAWRIAAIAWQDD</sequence>
<gene>
    <name evidence="1" type="ORF">DC430_21535</name>
</gene>
<dbReference type="AlphaFoldDB" id="A0AA92H7G1"/>
<evidence type="ECO:0000313" key="2">
    <source>
        <dbReference type="Proteomes" id="UP000244335"/>
    </source>
</evidence>
<reference evidence="1 2" key="1">
    <citation type="submission" date="2018-04" db="EMBL/GenBank/DDBJ databases">
        <authorList>
            <person name="Hagen T."/>
        </authorList>
    </citation>
    <scope>NUCLEOTIDE SEQUENCE [LARGE SCALE GENOMIC DNA]</scope>
    <source>
        <strain evidence="1 2">TPD7009</strain>
    </source>
</reference>
<comment type="caution">
    <text evidence="1">The sequence shown here is derived from an EMBL/GenBank/DDBJ whole genome shotgun (WGS) entry which is preliminary data.</text>
</comment>
<organism evidence="1 2">
    <name type="scientific">Rhizobium rhizogenes</name>
    <name type="common">Agrobacterium rhizogenes</name>
    <dbReference type="NCBI Taxonomy" id="359"/>
    <lineage>
        <taxon>Bacteria</taxon>
        <taxon>Pseudomonadati</taxon>
        <taxon>Pseudomonadota</taxon>
        <taxon>Alphaproteobacteria</taxon>
        <taxon>Hyphomicrobiales</taxon>
        <taxon>Rhizobiaceae</taxon>
        <taxon>Rhizobium/Agrobacterium group</taxon>
        <taxon>Rhizobium</taxon>
    </lineage>
</organism>
<proteinExistence type="predicted"/>
<evidence type="ECO:0000313" key="1">
    <source>
        <dbReference type="EMBL" id="PVE50458.1"/>
    </source>
</evidence>
<name>A0AA92H7G1_RHIRH</name>
<accession>A0AA92H7G1</accession>